<evidence type="ECO:0000256" key="6">
    <source>
        <dbReference type="ARBA" id="ARBA00038076"/>
    </source>
</evidence>
<comment type="similarity">
    <text evidence="6">Belongs to the ABC-4 integral membrane protein family.</text>
</comment>
<organism evidence="10">
    <name type="scientific">marine sediment metagenome</name>
    <dbReference type="NCBI Taxonomy" id="412755"/>
    <lineage>
        <taxon>unclassified sequences</taxon>
        <taxon>metagenomes</taxon>
        <taxon>ecological metagenomes</taxon>
    </lineage>
</organism>
<feature type="domain" description="MacB-like periplasmic core" evidence="9">
    <location>
        <begin position="23"/>
        <end position="245"/>
    </location>
</feature>
<keyword evidence="2" id="KW-1003">Cell membrane</keyword>
<dbReference type="Pfam" id="PF12704">
    <property type="entry name" value="MacB_PCD"/>
    <property type="match status" value="2"/>
</dbReference>
<evidence type="ECO:0000256" key="3">
    <source>
        <dbReference type="ARBA" id="ARBA00022692"/>
    </source>
</evidence>
<feature type="transmembrane region" description="Helical" evidence="7">
    <location>
        <begin position="330"/>
        <end position="357"/>
    </location>
</feature>
<comment type="subcellular location">
    <subcellularLocation>
        <location evidence="1">Cell membrane</location>
        <topology evidence="1">Multi-pass membrane protein</topology>
    </subcellularLocation>
</comment>
<evidence type="ECO:0000256" key="5">
    <source>
        <dbReference type="ARBA" id="ARBA00023136"/>
    </source>
</evidence>
<evidence type="ECO:0000256" key="4">
    <source>
        <dbReference type="ARBA" id="ARBA00022989"/>
    </source>
</evidence>
<gene>
    <name evidence="10" type="ORF">LCGC14_0559070</name>
</gene>
<feature type="transmembrane region" description="Helical" evidence="7">
    <location>
        <begin position="738"/>
        <end position="759"/>
    </location>
</feature>
<comment type="caution">
    <text evidence="10">The sequence shown here is derived from an EMBL/GenBank/DDBJ whole genome shotgun (WGS) entry which is preliminary data.</text>
</comment>
<keyword evidence="3 7" id="KW-0812">Transmembrane</keyword>
<feature type="domain" description="ABC3 transporter permease C-terminal" evidence="8">
    <location>
        <begin position="292"/>
        <end position="402"/>
    </location>
</feature>
<feature type="domain" description="MacB-like periplasmic core" evidence="9">
    <location>
        <begin position="449"/>
        <end position="643"/>
    </location>
</feature>
<dbReference type="InterPro" id="IPR050250">
    <property type="entry name" value="Macrolide_Exporter_MacB"/>
</dbReference>
<dbReference type="InterPro" id="IPR025857">
    <property type="entry name" value="MacB_PCD"/>
</dbReference>
<dbReference type="InterPro" id="IPR003838">
    <property type="entry name" value="ABC3_permease_C"/>
</dbReference>
<proteinExistence type="inferred from homology"/>
<keyword evidence="5 7" id="KW-0472">Membrane</keyword>
<feature type="transmembrane region" description="Helical" evidence="7">
    <location>
        <begin position="681"/>
        <end position="705"/>
    </location>
</feature>
<dbReference type="PANTHER" id="PTHR30572:SF4">
    <property type="entry name" value="ABC TRANSPORTER PERMEASE YTRF"/>
    <property type="match status" value="1"/>
</dbReference>
<evidence type="ECO:0008006" key="11">
    <source>
        <dbReference type="Google" id="ProtNLM"/>
    </source>
</evidence>
<dbReference type="AlphaFoldDB" id="A0A0F9S667"/>
<reference evidence="10" key="1">
    <citation type="journal article" date="2015" name="Nature">
        <title>Complex archaea that bridge the gap between prokaryotes and eukaryotes.</title>
        <authorList>
            <person name="Spang A."/>
            <person name="Saw J.H."/>
            <person name="Jorgensen S.L."/>
            <person name="Zaremba-Niedzwiedzka K."/>
            <person name="Martijn J."/>
            <person name="Lind A.E."/>
            <person name="van Eijk R."/>
            <person name="Schleper C."/>
            <person name="Guy L."/>
            <person name="Ettema T.J."/>
        </authorList>
    </citation>
    <scope>NUCLEOTIDE SEQUENCE</scope>
</reference>
<evidence type="ECO:0000313" key="10">
    <source>
        <dbReference type="EMBL" id="KKN57747.1"/>
    </source>
</evidence>
<dbReference type="Pfam" id="PF02687">
    <property type="entry name" value="FtsX"/>
    <property type="match status" value="2"/>
</dbReference>
<protein>
    <recommendedName>
        <fullName evidence="11">ABC3 transporter permease protein domain-containing protein</fullName>
    </recommendedName>
</protein>
<sequence>MKFYLRTAWQSLKLRPLFALGIVTTLSITFGILLVMFNLHHVLLVKSLPYSNQDQLYVAVSKVYEEGQLKHSNAASYAAMEHVVKNADRGTFAIANYHAEIATDLDGFPMLRVTDTVANYFSMLGTNFVMGSGFSQDLELNAKEPIAVISYRAWQEHFSGDKNILERKVTINEVGYSIIGVTSQAFVEPALFRVGAQTDIWLPWEYNTWESDVREDWMSLTDQIKMFVLTEQGQTEKEMQHQLNSLIGEKFKQETVGNPIIKNGSYKFDIVPLKDYLLGDSGGSVWFFIAGSIALAIIALINVSNLLLARATEQQRNLAIKATLGASKQTIFSGLLAENTLLTTVSGVFAILFAYILTIEIRDLMQGMLPRIQELSFSWPALLFAIGLILSIGFMFTLLVANSLKYNQLIFTLKSSGKGSGLQVSTRMRKILVVSQIALAAPILVATSNLVVESVKEVFKEPGFEVENRYYANLNTVFNGSPSAERVPLINEIKEKLMELPQVTRVSNSNFLPMMSNRWTTSLQLTDGSNEKITTYTNLIDEQYFPLMGIDLLQGNNFTKEEIQTYKSSSVLINKSLADKITSDGSEIVGKYISWSSGGPYRDFLVIGVVEDVQVPNTPAVDRIYPSRFSNFRFMIETKPGTSLSRQEFLDTVQQVSGSFYIYEYNSVSSLYDALTINNKFIAGVSVLLSLLTVLLASIGIYGVLSYDIDLRRYEIGIRMAIGASPKKIASMIYKENLTLFLLGALVSLFIIITVNYLLEAYLDFDFNMSYLVSVLSYTITLLTILIASYVAMGSITSRWPIHSLK</sequence>
<feature type="transmembrane region" description="Helical" evidence="7">
    <location>
        <begin position="431"/>
        <end position="452"/>
    </location>
</feature>
<name>A0A0F9S667_9ZZZZ</name>
<accession>A0A0F9S667</accession>
<evidence type="ECO:0000256" key="2">
    <source>
        <dbReference type="ARBA" id="ARBA00022475"/>
    </source>
</evidence>
<keyword evidence="4 7" id="KW-1133">Transmembrane helix</keyword>
<dbReference type="GO" id="GO:0022857">
    <property type="term" value="F:transmembrane transporter activity"/>
    <property type="evidence" value="ECO:0007669"/>
    <property type="project" value="TreeGrafter"/>
</dbReference>
<evidence type="ECO:0000259" key="8">
    <source>
        <dbReference type="Pfam" id="PF02687"/>
    </source>
</evidence>
<feature type="transmembrane region" description="Helical" evidence="7">
    <location>
        <begin position="12"/>
        <end position="37"/>
    </location>
</feature>
<dbReference type="PANTHER" id="PTHR30572">
    <property type="entry name" value="MEMBRANE COMPONENT OF TRANSPORTER-RELATED"/>
    <property type="match status" value="1"/>
</dbReference>
<feature type="domain" description="ABC3 transporter permease C-terminal" evidence="8">
    <location>
        <begin position="688"/>
        <end position="796"/>
    </location>
</feature>
<feature type="transmembrane region" description="Helical" evidence="7">
    <location>
        <begin position="285"/>
        <end position="309"/>
    </location>
</feature>
<evidence type="ECO:0000259" key="9">
    <source>
        <dbReference type="Pfam" id="PF12704"/>
    </source>
</evidence>
<feature type="transmembrane region" description="Helical" evidence="7">
    <location>
        <begin position="377"/>
        <end position="401"/>
    </location>
</feature>
<feature type="transmembrane region" description="Helical" evidence="7">
    <location>
        <begin position="771"/>
        <end position="793"/>
    </location>
</feature>
<evidence type="ECO:0000256" key="1">
    <source>
        <dbReference type="ARBA" id="ARBA00004651"/>
    </source>
</evidence>
<dbReference type="EMBL" id="LAZR01000791">
    <property type="protein sequence ID" value="KKN57747.1"/>
    <property type="molecule type" value="Genomic_DNA"/>
</dbReference>
<dbReference type="GO" id="GO:0005886">
    <property type="term" value="C:plasma membrane"/>
    <property type="evidence" value="ECO:0007669"/>
    <property type="project" value="UniProtKB-SubCell"/>
</dbReference>
<evidence type="ECO:0000256" key="7">
    <source>
        <dbReference type="SAM" id="Phobius"/>
    </source>
</evidence>